<evidence type="ECO:0000256" key="7">
    <source>
        <dbReference type="SAM" id="Phobius"/>
    </source>
</evidence>
<evidence type="ECO:0000256" key="2">
    <source>
        <dbReference type="ARBA" id="ARBA00007727"/>
    </source>
</evidence>
<comment type="similarity">
    <text evidence="2">Belongs to the PC-esterase family. TBL subfamily.</text>
</comment>
<feature type="domain" description="Trichome birefringence-like C-terminal" evidence="8">
    <location>
        <begin position="130"/>
        <end position="316"/>
    </location>
</feature>
<keyword evidence="4" id="KW-0735">Signal-anchor</keyword>
<evidence type="ECO:0000256" key="6">
    <source>
        <dbReference type="ARBA" id="ARBA00023136"/>
    </source>
</evidence>
<reference evidence="10 11" key="1">
    <citation type="submission" date="2024-04" db="EMBL/GenBank/DDBJ databases">
        <title>Genome assembly C_amara_ONT_v2.</title>
        <authorList>
            <person name="Yant L."/>
            <person name="Moore C."/>
            <person name="Slenker M."/>
        </authorList>
    </citation>
    <scope>NUCLEOTIDE SEQUENCE [LARGE SCALE GENOMIC DNA]</scope>
    <source>
        <tissue evidence="10">Leaf</tissue>
    </source>
</reference>
<dbReference type="Proteomes" id="UP001558713">
    <property type="component" value="Unassembled WGS sequence"/>
</dbReference>
<protein>
    <submittedName>
        <fullName evidence="10">Protein trichome birefringence-like 30</fullName>
    </submittedName>
</protein>
<keyword evidence="5 7" id="KW-1133">Transmembrane helix</keyword>
<feature type="transmembrane region" description="Helical" evidence="7">
    <location>
        <begin position="12"/>
        <end position="33"/>
    </location>
</feature>
<sequence>MKESDGRARNAYLSLLYFAVILLPLFLLGCYLYKEKQLRIGQFQEFNTHSPQEHISPPQQSKEDKDKKTDLVSLDLCDVFIGKWVLDNITHPLYKEDECEFLSEWVACTRNGRPDSKYQKWRWQPRDCSLPRFDGKLLLEKLRGKKLMFIGDSIHYNQWQSMVCMVQSIIPSGEKTINHTAQMSIFNIEEYNTTIAFYWAPFLVESNADPPDKRDGKTDPVIIPQSISKHGENWKDADYLVFNTYIWWTRHSKIKVLRKQGSFTEEDDIRIDIVYEQVLKTWTNWLEHNIDPNQTSIFFSSMSPTHVRSSDWGVNGRKQM</sequence>
<evidence type="ECO:0000259" key="9">
    <source>
        <dbReference type="Pfam" id="PF14416"/>
    </source>
</evidence>
<dbReference type="InterPro" id="IPR025846">
    <property type="entry name" value="TBL_N"/>
</dbReference>
<dbReference type="PANTHER" id="PTHR32285">
    <property type="entry name" value="PROTEIN TRICHOME BIREFRINGENCE-LIKE 9-RELATED"/>
    <property type="match status" value="1"/>
</dbReference>
<evidence type="ECO:0000313" key="10">
    <source>
        <dbReference type="EMBL" id="KAL1217843.1"/>
    </source>
</evidence>
<keyword evidence="3 7" id="KW-0812">Transmembrane</keyword>
<evidence type="ECO:0000256" key="3">
    <source>
        <dbReference type="ARBA" id="ARBA00022692"/>
    </source>
</evidence>
<evidence type="ECO:0000256" key="4">
    <source>
        <dbReference type="ARBA" id="ARBA00022968"/>
    </source>
</evidence>
<keyword evidence="11" id="KW-1185">Reference proteome</keyword>
<keyword evidence="6 7" id="KW-0472">Membrane</keyword>
<dbReference type="AlphaFoldDB" id="A0ABD1BKY3"/>
<proteinExistence type="inferred from homology"/>
<feature type="domain" description="Trichome birefringence-like N-terminal" evidence="9">
    <location>
        <begin position="77"/>
        <end position="129"/>
    </location>
</feature>
<accession>A0ABD1BKY3</accession>
<comment type="caution">
    <text evidence="10">The sequence shown here is derived from an EMBL/GenBank/DDBJ whole genome shotgun (WGS) entry which is preliminary data.</text>
</comment>
<dbReference type="PANTHER" id="PTHR32285:SF157">
    <property type="entry name" value="PROTEIN TRICHOME BIREFRINGENCE-LIKE 30"/>
    <property type="match status" value="1"/>
</dbReference>
<comment type="subcellular location">
    <subcellularLocation>
        <location evidence="1">Membrane</location>
        <topology evidence="1">Single-pass membrane protein</topology>
    </subcellularLocation>
</comment>
<dbReference type="PROSITE" id="PS51257">
    <property type="entry name" value="PROKAR_LIPOPROTEIN"/>
    <property type="match status" value="1"/>
</dbReference>
<dbReference type="EMBL" id="JBANAX010000236">
    <property type="protein sequence ID" value="KAL1217843.1"/>
    <property type="molecule type" value="Genomic_DNA"/>
</dbReference>
<evidence type="ECO:0000256" key="5">
    <source>
        <dbReference type="ARBA" id="ARBA00022989"/>
    </source>
</evidence>
<dbReference type="Pfam" id="PF13839">
    <property type="entry name" value="PC-Esterase"/>
    <property type="match status" value="1"/>
</dbReference>
<dbReference type="GO" id="GO:0016020">
    <property type="term" value="C:membrane"/>
    <property type="evidence" value="ECO:0007669"/>
    <property type="project" value="UniProtKB-SubCell"/>
</dbReference>
<dbReference type="InterPro" id="IPR026057">
    <property type="entry name" value="TBL_C"/>
</dbReference>
<evidence type="ECO:0000259" key="8">
    <source>
        <dbReference type="Pfam" id="PF13839"/>
    </source>
</evidence>
<evidence type="ECO:0000313" key="11">
    <source>
        <dbReference type="Proteomes" id="UP001558713"/>
    </source>
</evidence>
<name>A0ABD1BKY3_CARAN</name>
<dbReference type="InterPro" id="IPR029962">
    <property type="entry name" value="TBL"/>
</dbReference>
<gene>
    <name evidence="10" type="ORF">V5N11_009615</name>
</gene>
<organism evidence="10 11">
    <name type="scientific">Cardamine amara subsp. amara</name>
    <dbReference type="NCBI Taxonomy" id="228776"/>
    <lineage>
        <taxon>Eukaryota</taxon>
        <taxon>Viridiplantae</taxon>
        <taxon>Streptophyta</taxon>
        <taxon>Embryophyta</taxon>
        <taxon>Tracheophyta</taxon>
        <taxon>Spermatophyta</taxon>
        <taxon>Magnoliopsida</taxon>
        <taxon>eudicotyledons</taxon>
        <taxon>Gunneridae</taxon>
        <taxon>Pentapetalae</taxon>
        <taxon>rosids</taxon>
        <taxon>malvids</taxon>
        <taxon>Brassicales</taxon>
        <taxon>Brassicaceae</taxon>
        <taxon>Cardamineae</taxon>
        <taxon>Cardamine</taxon>
    </lineage>
</organism>
<dbReference type="Pfam" id="PF14416">
    <property type="entry name" value="PMR5N"/>
    <property type="match status" value="1"/>
</dbReference>
<evidence type="ECO:0000256" key="1">
    <source>
        <dbReference type="ARBA" id="ARBA00004167"/>
    </source>
</evidence>